<feature type="region of interest" description="Disordered" evidence="1">
    <location>
        <begin position="33"/>
        <end position="53"/>
    </location>
</feature>
<name>A0ABS3KIZ5_9PROT</name>
<protein>
    <submittedName>
        <fullName evidence="2">Uncharacterized protein</fullName>
    </submittedName>
</protein>
<evidence type="ECO:0000313" key="2">
    <source>
        <dbReference type="EMBL" id="MBO1077397.1"/>
    </source>
</evidence>
<dbReference type="Proteomes" id="UP001518989">
    <property type="component" value="Unassembled WGS sequence"/>
</dbReference>
<organism evidence="2 3">
    <name type="scientific">Roseomonas haemaphysalidis</name>
    <dbReference type="NCBI Taxonomy" id="2768162"/>
    <lineage>
        <taxon>Bacteria</taxon>
        <taxon>Pseudomonadati</taxon>
        <taxon>Pseudomonadota</taxon>
        <taxon>Alphaproteobacteria</taxon>
        <taxon>Acetobacterales</taxon>
        <taxon>Roseomonadaceae</taxon>
        <taxon>Roseomonas</taxon>
    </lineage>
</organism>
<gene>
    <name evidence="2" type="ORF">IAI61_00035</name>
</gene>
<proteinExistence type="predicted"/>
<dbReference type="RefSeq" id="WP_207414840.1">
    <property type="nucleotide sequence ID" value="NZ_CP061177.1"/>
</dbReference>
<evidence type="ECO:0000313" key="3">
    <source>
        <dbReference type="Proteomes" id="UP001518989"/>
    </source>
</evidence>
<dbReference type="EMBL" id="JACTNG010000001">
    <property type="protein sequence ID" value="MBO1077397.1"/>
    <property type="molecule type" value="Genomic_DNA"/>
</dbReference>
<reference evidence="2 3" key="1">
    <citation type="submission" date="2020-09" db="EMBL/GenBank/DDBJ databases">
        <title>Roseomonas.</title>
        <authorList>
            <person name="Zhu W."/>
        </authorList>
    </citation>
    <scope>NUCLEOTIDE SEQUENCE [LARGE SCALE GENOMIC DNA]</scope>
    <source>
        <strain evidence="2 3">573</strain>
    </source>
</reference>
<comment type="caution">
    <text evidence="2">The sequence shown here is derived from an EMBL/GenBank/DDBJ whole genome shotgun (WGS) entry which is preliminary data.</text>
</comment>
<keyword evidence="3" id="KW-1185">Reference proteome</keyword>
<evidence type="ECO:0000256" key="1">
    <source>
        <dbReference type="SAM" id="MobiDB-lite"/>
    </source>
</evidence>
<accession>A0ABS3KIZ5</accession>
<sequence length="53" mass="5285">MPDAPSPPASLPDAAEVLRLGAREAARQAALLRMPGAGQPVTDPQPAVAGRAA</sequence>